<organism evidence="3 4">
    <name type="scientific">Myroides indicus</name>
    <dbReference type="NCBI Taxonomy" id="1323422"/>
    <lineage>
        <taxon>Bacteria</taxon>
        <taxon>Pseudomonadati</taxon>
        <taxon>Bacteroidota</taxon>
        <taxon>Flavobacteriia</taxon>
        <taxon>Flavobacteriales</taxon>
        <taxon>Flavobacteriaceae</taxon>
        <taxon>Myroides</taxon>
    </lineage>
</organism>
<keyword evidence="3" id="KW-0121">Carboxypeptidase</keyword>
<keyword evidence="3" id="KW-0378">Hydrolase</keyword>
<feature type="domain" description="Peptidase M14" evidence="2">
    <location>
        <begin position="8"/>
        <end position="269"/>
    </location>
</feature>
<keyword evidence="4" id="KW-1185">Reference proteome</keyword>
<reference evidence="3 4" key="1">
    <citation type="submission" date="2019-03" db="EMBL/GenBank/DDBJ databases">
        <title>Genomic Encyclopedia of Archaeal and Bacterial Type Strains, Phase II (KMG-II): from individual species to whole genera.</title>
        <authorList>
            <person name="Goeker M."/>
        </authorList>
    </citation>
    <scope>NUCLEOTIDE SEQUENCE [LARGE SCALE GENOMIC DNA]</scope>
    <source>
        <strain evidence="3 4">DSM 28213</strain>
    </source>
</reference>
<dbReference type="PROSITE" id="PS52035">
    <property type="entry name" value="PEPTIDASE_M14"/>
    <property type="match status" value="1"/>
</dbReference>
<dbReference type="CDD" id="cd06239">
    <property type="entry name" value="M14-like"/>
    <property type="match status" value="1"/>
</dbReference>
<dbReference type="RefSeq" id="WP_133711929.1">
    <property type="nucleotide sequence ID" value="NZ_SOAG01000005.1"/>
</dbReference>
<keyword evidence="3" id="KW-0645">Protease</keyword>
<dbReference type="SMART" id="SM00631">
    <property type="entry name" value="Zn_pept"/>
    <property type="match status" value="1"/>
</dbReference>
<dbReference type="Proteomes" id="UP000295215">
    <property type="component" value="Unassembled WGS sequence"/>
</dbReference>
<dbReference type="OrthoDB" id="1119199at2"/>
<comment type="caution">
    <text evidence="3">The sequence shown here is derived from an EMBL/GenBank/DDBJ whole genome shotgun (WGS) entry which is preliminary data.</text>
</comment>
<proteinExistence type="inferred from homology"/>
<dbReference type="InterPro" id="IPR000834">
    <property type="entry name" value="Peptidase_M14"/>
</dbReference>
<evidence type="ECO:0000313" key="3">
    <source>
        <dbReference type="EMBL" id="TDS64236.1"/>
    </source>
</evidence>
<dbReference type="Pfam" id="PF00246">
    <property type="entry name" value="Peptidase_M14"/>
    <property type="match status" value="1"/>
</dbReference>
<sequence>MNYLDLIKNYTYKHLSGRYIPLEKINPFLSILNGNFKVKTEGFSVENRAIKTIEWGAGKKKILMWSQMHGNESTTTKALIDFLHLLNQQKETFVAEWYNEFTFLIVPILNPDGAFKYTRVNANQVDLNRDSVNLTQPESKLLRKLFDEFNPDYAFNLHDQRTIFGVGNSEKPATISFLAPAFDEMCSLNQCREKAMKLIISMNQEIQKVIPGQVGRFDDGFNINCIGDYFQSRNVPTILFEAGHYPDDYEREKTREIVFLSYLVILDSIKEQKYLKNDTMDYMEIPENCKNYNDIALRNVIEPQTGEQYIVKAQYLEVLEDEEIKFCPVIVEIEKKETNFAHLVLAEQCVFLNSLSIKEDKIGEKLEEVVDLSNIGVNYLLKK</sequence>
<evidence type="ECO:0000313" key="4">
    <source>
        <dbReference type="Proteomes" id="UP000295215"/>
    </source>
</evidence>
<dbReference type="GO" id="GO:0006508">
    <property type="term" value="P:proteolysis"/>
    <property type="evidence" value="ECO:0007669"/>
    <property type="project" value="InterPro"/>
</dbReference>
<evidence type="ECO:0000259" key="2">
    <source>
        <dbReference type="PROSITE" id="PS52035"/>
    </source>
</evidence>
<dbReference type="SUPFAM" id="SSF53187">
    <property type="entry name" value="Zn-dependent exopeptidases"/>
    <property type="match status" value="1"/>
</dbReference>
<protein>
    <submittedName>
        <fullName evidence="3">Zinc carboxypeptidase</fullName>
    </submittedName>
</protein>
<dbReference type="Gene3D" id="3.40.630.10">
    <property type="entry name" value="Zn peptidases"/>
    <property type="match status" value="1"/>
</dbReference>
<name>A0A4R7F1Q8_9FLAO</name>
<accession>A0A4R7F1Q8</accession>
<comment type="similarity">
    <text evidence="1">Belongs to the peptidase M14 family.</text>
</comment>
<dbReference type="GO" id="GO:0008270">
    <property type="term" value="F:zinc ion binding"/>
    <property type="evidence" value="ECO:0007669"/>
    <property type="project" value="InterPro"/>
</dbReference>
<gene>
    <name evidence="3" type="ORF">C8P70_10585</name>
</gene>
<dbReference type="GO" id="GO:0004181">
    <property type="term" value="F:metallocarboxypeptidase activity"/>
    <property type="evidence" value="ECO:0007669"/>
    <property type="project" value="InterPro"/>
</dbReference>
<evidence type="ECO:0000256" key="1">
    <source>
        <dbReference type="PROSITE-ProRule" id="PRU01379"/>
    </source>
</evidence>
<dbReference type="EMBL" id="SOAG01000005">
    <property type="protein sequence ID" value="TDS64236.1"/>
    <property type="molecule type" value="Genomic_DNA"/>
</dbReference>
<dbReference type="AlphaFoldDB" id="A0A4R7F1Q8"/>
<feature type="active site" description="Proton donor/acceptor" evidence="1">
    <location>
        <position position="241"/>
    </location>
</feature>